<dbReference type="Proteomes" id="UP000521943">
    <property type="component" value="Unassembled WGS sequence"/>
</dbReference>
<evidence type="ECO:0000256" key="1">
    <source>
        <dbReference type="SAM" id="MobiDB-lite"/>
    </source>
</evidence>
<protein>
    <recommendedName>
        <fullName evidence="4">F-box domain-containing protein</fullName>
    </recommendedName>
</protein>
<evidence type="ECO:0008006" key="4">
    <source>
        <dbReference type="Google" id="ProtNLM"/>
    </source>
</evidence>
<sequence length="603" mass="67600">MASKDESSLLHILSSNVIPRPQEADFIRHEIRGMKSQGALLRSQLRSLEKRLLQHEIALSASRKVPFEVLGEIFELLLPDVLDDADRKTLIDLTLVCKNWREAALQKHRLWSGISLELARGKEKEIPVFYCGDKVTSWLGRAGGAPKTLKIAASCPEDDCYKKGAKKCQLSQPALVQLLTTTIPTLHNLSLEALFSNCVENLIQAISTPIWEALPLQSLSVKFTEQWYCAAKPASKHPLNIPSATTALSVTLPRQDWYRGPPAGTGDIALKNDYDRLTTIFLRIDWPKKALFDTLALCTKVENLTLDLHNHQGRTTDEPIVKSYSDSGIHLNSLRTLRLEHINTGGVGGAWILQVLRAPSLEDLSISFTSEYRPSGAKVDPEQRVFSVWALREWAACIATHAGTLSTLRIHDVAIYKKCSFAGLFTVPLPYLKRLTIDRVEQNSSFFDDLKERKGDKLFPRLEMLEVLQAPASCRASSILSFLGGGARRTWTSKGWEYIIETPVERMIKHVTITYYCNPAITNAVLQDQPEETLDAAAQFRRGGTSFNIGPLYIEPKVQKPLKRRMRPGAECADSDCDECTYLAEESTDSQTSEEEDEDEEEY</sequence>
<dbReference type="Gene3D" id="1.20.1280.50">
    <property type="match status" value="1"/>
</dbReference>
<dbReference type="AlphaFoldDB" id="A0A8H6LUM5"/>
<proteinExistence type="predicted"/>
<reference evidence="2 3" key="1">
    <citation type="submission" date="2020-07" db="EMBL/GenBank/DDBJ databases">
        <title>Comparative genomics of pyrophilous fungi reveals a link between fire events and developmental genes.</title>
        <authorList>
            <consortium name="DOE Joint Genome Institute"/>
            <person name="Steindorff A.S."/>
            <person name="Carver A."/>
            <person name="Calhoun S."/>
            <person name="Stillman K."/>
            <person name="Liu H."/>
            <person name="Lipzen A."/>
            <person name="Pangilinan J."/>
            <person name="Labutti K."/>
            <person name="Bruns T.D."/>
            <person name="Grigoriev I.V."/>
        </authorList>
    </citation>
    <scope>NUCLEOTIDE SEQUENCE [LARGE SCALE GENOMIC DNA]</scope>
    <source>
        <strain evidence="2 3">CBS 144469</strain>
    </source>
</reference>
<comment type="caution">
    <text evidence="2">The sequence shown here is derived from an EMBL/GenBank/DDBJ whole genome shotgun (WGS) entry which is preliminary data.</text>
</comment>
<name>A0A8H6LUM5_9AGAR</name>
<dbReference type="OrthoDB" id="3074170at2759"/>
<feature type="region of interest" description="Disordered" evidence="1">
    <location>
        <begin position="583"/>
        <end position="603"/>
    </location>
</feature>
<accession>A0A8H6LUM5</accession>
<evidence type="ECO:0000313" key="3">
    <source>
        <dbReference type="Proteomes" id="UP000521943"/>
    </source>
</evidence>
<gene>
    <name evidence="2" type="ORF">DFP72DRAFT_1180046</name>
</gene>
<keyword evidence="3" id="KW-1185">Reference proteome</keyword>
<evidence type="ECO:0000313" key="2">
    <source>
        <dbReference type="EMBL" id="KAF6741741.1"/>
    </source>
</evidence>
<dbReference type="EMBL" id="JACGCI010000220">
    <property type="protein sequence ID" value="KAF6741741.1"/>
    <property type="molecule type" value="Genomic_DNA"/>
</dbReference>
<organism evidence="2 3">
    <name type="scientific">Ephemerocybe angulata</name>
    <dbReference type="NCBI Taxonomy" id="980116"/>
    <lineage>
        <taxon>Eukaryota</taxon>
        <taxon>Fungi</taxon>
        <taxon>Dikarya</taxon>
        <taxon>Basidiomycota</taxon>
        <taxon>Agaricomycotina</taxon>
        <taxon>Agaricomycetes</taxon>
        <taxon>Agaricomycetidae</taxon>
        <taxon>Agaricales</taxon>
        <taxon>Agaricineae</taxon>
        <taxon>Psathyrellaceae</taxon>
        <taxon>Ephemerocybe</taxon>
    </lineage>
</organism>
<feature type="compositionally biased region" description="Acidic residues" evidence="1">
    <location>
        <begin position="586"/>
        <end position="603"/>
    </location>
</feature>